<proteinExistence type="predicted"/>
<evidence type="ECO:0000256" key="1">
    <source>
        <dbReference type="SAM" id="MobiDB-lite"/>
    </source>
</evidence>
<feature type="region of interest" description="Disordered" evidence="1">
    <location>
        <begin position="60"/>
        <end position="109"/>
    </location>
</feature>
<feature type="compositionally biased region" description="Polar residues" evidence="1">
    <location>
        <begin position="91"/>
        <end position="108"/>
    </location>
</feature>
<organism evidence="2">
    <name type="scientific">Panicum hallii</name>
    <dbReference type="NCBI Taxonomy" id="206008"/>
    <lineage>
        <taxon>Eukaryota</taxon>
        <taxon>Viridiplantae</taxon>
        <taxon>Streptophyta</taxon>
        <taxon>Embryophyta</taxon>
        <taxon>Tracheophyta</taxon>
        <taxon>Spermatophyta</taxon>
        <taxon>Magnoliopsida</taxon>
        <taxon>Liliopsida</taxon>
        <taxon>Poales</taxon>
        <taxon>Poaceae</taxon>
        <taxon>PACMAD clade</taxon>
        <taxon>Panicoideae</taxon>
        <taxon>Panicodae</taxon>
        <taxon>Paniceae</taxon>
        <taxon>Panicinae</taxon>
        <taxon>Panicum</taxon>
        <taxon>Panicum sect. Panicum</taxon>
    </lineage>
</organism>
<evidence type="ECO:0000313" key="2">
    <source>
        <dbReference type="EMBL" id="PAN21307.1"/>
    </source>
</evidence>
<dbReference type="Proteomes" id="UP000243499">
    <property type="component" value="Chromosome 3"/>
</dbReference>
<name>A0A2S3HEG7_9POAL</name>
<dbReference type="EMBL" id="CM008048">
    <property type="protein sequence ID" value="PAN21307.1"/>
    <property type="molecule type" value="Genomic_DNA"/>
</dbReference>
<gene>
    <name evidence="2" type="ORF">PAHAL_3G434300</name>
</gene>
<feature type="compositionally biased region" description="Basic and acidic residues" evidence="1">
    <location>
        <begin position="61"/>
        <end position="74"/>
    </location>
</feature>
<evidence type="ECO:0008006" key="3">
    <source>
        <dbReference type="Google" id="ProtNLM"/>
    </source>
</evidence>
<protein>
    <recommendedName>
        <fullName evidence="3">No apical meristem-associated C-terminal domain-containing protein</fullName>
    </recommendedName>
</protein>
<sequence length="222" mass="24845">MAVDLGGMMRGKWSLETKKLFMDWAKSRPGAAALYMKPFVTYDKLCEIYASDLGKGAKAKGRGDPFELHEEHSSADMTEATHQSENDVDSHCQQPCHGSNPSNGSKSTCSRKRVFLDDDVFASEFSNAAKSIKTLVDAETTNAAAMNALQVAYAKELEAQKQTADRREQLFNELAKYNEFRRDQIVKAALIIGQDEAKLNIFFTTPEQFKSEFIRQVLQSVK</sequence>
<dbReference type="Gramene" id="PAN21307">
    <property type="protein sequence ID" value="PAN21307"/>
    <property type="gene ID" value="PAHAL_3G434300"/>
</dbReference>
<reference evidence="2" key="1">
    <citation type="submission" date="2018-04" db="EMBL/GenBank/DDBJ databases">
        <title>WGS assembly of Panicum hallii.</title>
        <authorList>
            <person name="Lovell J."/>
            <person name="Jenkins J."/>
            <person name="Lowry D."/>
            <person name="Mamidi S."/>
            <person name="Sreedasyam A."/>
            <person name="Weng X."/>
            <person name="Barry K."/>
            <person name="Bonette J."/>
            <person name="Campitelli B."/>
            <person name="Daum C."/>
            <person name="Gordon S."/>
            <person name="Gould B."/>
            <person name="Lipzen A."/>
            <person name="Macqueen A."/>
            <person name="Palacio-Mejia J."/>
            <person name="Plott C."/>
            <person name="Shakirov E."/>
            <person name="Shu S."/>
            <person name="Yoshinaga Y."/>
            <person name="Zane M."/>
            <person name="Rokhsar D."/>
            <person name="Grimwood J."/>
            <person name="Schmutz J."/>
            <person name="Juenger T."/>
        </authorList>
    </citation>
    <scope>NUCLEOTIDE SEQUENCE [LARGE SCALE GENOMIC DNA]</scope>
    <source>
        <strain evidence="2">FIL2</strain>
    </source>
</reference>
<dbReference type="AlphaFoldDB" id="A0A2S3HEG7"/>
<accession>A0A2S3HEG7</accession>
<dbReference type="PANTHER" id="PTHR46250">
    <property type="entry name" value="MYB/SANT-LIKE DNA-BINDING DOMAIN PROTEIN-RELATED"/>
    <property type="match status" value="1"/>
</dbReference>
<dbReference type="PANTHER" id="PTHR46250:SF4">
    <property type="entry name" value="MYB_SANT-LIKE DOMAIN-CONTAINING PROTEIN"/>
    <property type="match status" value="1"/>
</dbReference>